<feature type="transmembrane region" description="Helical" evidence="1">
    <location>
        <begin position="117"/>
        <end position="134"/>
    </location>
</feature>
<keyword evidence="1" id="KW-1133">Transmembrane helix</keyword>
<protein>
    <submittedName>
        <fullName evidence="2">Uncharacterized protein</fullName>
    </submittedName>
</protein>
<evidence type="ECO:0000313" key="3">
    <source>
        <dbReference type="Proteomes" id="UP000319175"/>
    </source>
</evidence>
<comment type="caution">
    <text evidence="2">The sequence shown here is derived from an EMBL/GenBank/DDBJ whole genome shotgun (WGS) entry which is preliminary data.</text>
</comment>
<organism evidence="2 3">
    <name type="scientific">Flavobacterium microcysteis</name>
    <dbReference type="NCBI Taxonomy" id="2596891"/>
    <lineage>
        <taxon>Bacteria</taxon>
        <taxon>Pseudomonadati</taxon>
        <taxon>Bacteroidota</taxon>
        <taxon>Flavobacteriia</taxon>
        <taxon>Flavobacteriales</taxon>
        <taxon>Flavobacteriaceae</taxon>
        <taxon>Flavobacterium</taxon>
    </lineage>
</organism>
<name>A0A501QH53_9FLAO</name>
<dbReference type="Proteomes" id="UP000319175">
    <property type="component" value="Unassembled WGS sequence"/>
</dbReference>
<accession>A0A501QH53</accession>
<sequence>MKLNEQQISQLYQFTRQHFVEWYDLQSELVDHLANSIEDRWKENPKLSFEEALQLEFKKFGIFGFMDVIDERRRFLSKKYGRIIWKYYKEFFRLPKIILTVSAMYVLYFLSEKLQDTQFLYLTILAIIGIVFTIEIRKIHKTQKLKEKETGKKWFFEQTVDAFNVYPMTFLPMQLLNLSITIGEDGWNKAIAILGAILLVLFALLQYVHWKIVYPKITQEMGSIYPEYEISK</sequence>
<evidence type="ECO:0000313" key="2">
    <source>
        <dbReference type="EMBL" id="TPD71983.1"/>
    </source>
</evidence>
<evidence type="ECO:0000256" key="1">
    <source>
        <dbReference type="SAM" id="Phobius"/>
    </source>
</evidence>
<proteinExistence type="predicted"/>
<keyword evidence="1" id="KW-0472">Membrane</keyword>
<feature type="transmembrane region" description="Helical" evidence="1">
    <location>
        <begin position="91"/>
        <end position="111"/>
    </location>
</feature>
<feature type="transmembrane region" description="Helical" evidence="1">
    <location>
        <begin position="155"/>
        <end position="175"/>
    </location>
</feature>
<feature type="transmembrane region" description="Helical" evidence="1">
    <location>
        <begin position="187"/>
        <end position="208"/>
    </location>
</feature>
<reference evidence="2 3" key="1">
    <citation type="submission" date="2019-06" db="EMBL/GenBank/DDBJ databases">
        <title>Flavobacterium sp. MaA-Y11 from geoumgang.</title>
        <authorList>
            <person name="Jeong S."/>
        </authorList>
    </citation>
    <scope>NUCLEOTIDE SEQUENCE [LARGE SCALE GENOMIC DNA]</scope>
    <source>
        <strain evidence="2 3">MaA-Y11</strain>
    </source>
</reference>
<dbReference type="OrthoDB" id="662673at2"/>
<gene>
    <name evidence="2" type="ORF">FJA49_03625</name>
</gene>
<keyword evidence="1" id="KW-0812">Transmembrane</keyword>
<dbReference type="RefSeq" id="WP_139998951.1">
    <property type="nucleotide sequence ID" value="NZ_VFJE01000050.1"/>
</dbReference>
<reference evidence="2 3" key="2">
    <citation type="submission" date="2019-06" db="EMBL/GenBank/DDBJ databases">
        <authorList>
            <person name="Seo Y."/>
        </authorList>
    </citation>
    <scope>NUCLEOTIDE SEQUENCE [LARGE SCALE GENOMIC DNA]</scope>
    <source>
        <strain evidence="2 3">MaA-Y11</strain>
    </source>
</reference>
<dbReference type="AlphaFoldDB" id="A0A501QH53"/>
<dbReference type="EMBL" id="VFJE01000050">
    <property type="protein sequence ID" value="TPD71983.1"/>
    <property type="molecule type" value="Genomic_DNA"/>
</dbReference>
<keyword evidence="3" id="KW-1185">Reference proteome</keyword>